<evidence type="ECO:0000313" key="2">
    <source>
        <dbReference type="Proteomes" id="UP000481153"/>
    </source>
</evidence>
<dbReference type="EMBL" id="VJMJ01000164">
    <property type="protein sequence ID" value="KAF0729397.1"/>
    <property type="molecule type" value="Genomic_DNA"/>
</dbReference>
<evidence type="ECO:0008006" key="3">
    <source>
        <dbReference type="Google" id="ProtNLM"/>
    </source>
</evidence>
<dbReference type="VEuPathDB" id="FungiDB:AeMF1_021411"/>
<dbReference type="AlphaFoldDB" id="A0A6G0WPR7"/>
<organism evidence="1 2">
    <name type="scientific">Aphanomyces euteiches</name>
    <dbReference type="NCBI Taxonomy" id="100861"/>
    <lineage>
        <taxon>Eukaryota</taxon>
        <taxon>Sar</taxon>
        <taxon>Stramenopiles</taxon>
        <taxon>Oomycota</taxon>
        <taxon>Saprolegniomycetes</taxon>
        <taxon>Saprolegniales</taxon>
        <taxon>Verrucalvaceae</taxon>
        <taxon>Aphanomyces</taxon>
    </lineage>
</organism>
<gene>
    <name evidence="1" type="ORF">Ae201684_012899</name>
</gene>
<keyword evidence="2" id="KW-1185">Reference proteome</keyword>
<protein>
    <recommendedName>
        <fullName evidence="3">START domain-containing protein</fullName>
    </recommendedName>
</protein>
<evidence type="ECO:0000313" key="1">
    <source>
        <dbReference type="EMBL" id="KAF0729397.1"/>
    </source>
</evidence>
<proteinExistence type="predicted"/>
<sequence length="258" mass="29610">MDDRTVPTTDEAKRLTETMRKREYRAGKRDEFFELLVESRPSHCKECEPPGLWDKVNKSQYLSIVLCHWAYINETPQKDLAHQPTYTTLLTHPITRKQGLQWLSERIYHEACLVLPETTLYRGKVEDTISQNTYVSHDIDEDGPTIAAMETIYQHTISTNFEIVARYYWENATGDAAPVPWTLIDKVDNGRFMYLHHTNARVGTNALAIAGLFIEANRAVITNCFVAKDELLPLGEGLQRPHGMDCVPSRDARHHIDL</sequence>
<name>A0A6G0WPR7_9STRA</name>
<reference evidence="1 2" key="1">
    <citation type="submission" date="2019-07" db="EMBL/GenBank/DDBJ databases">
        <title>Genomics analysis of Aphanomyces spp. identifies a new class of oomycete effector associated with host adaptation.</title>
        <authorList>
            <person name="Gaulin E."/>
        </authorList>
    </citation>
    <scope>NUCLEOTIDE SEQUENCE [LARGE SCALE GENOMIC DNA]</scope>
    <source>
        <strain evidence="1 2">ATCC 201684</strain>
    </source>
</reference>
<dbReference type="Proteomes" id="UP000481153">
    <property type="component" value="Unassembled WGS sequence"/>
</dbReference>
<comment type="caution">
    <text evidence="1">The sequence shown here is derived from an EMBL/GenBank/DDBJ whole genome shotgun (WGS) entry which is preliminary data.</text>
</comment>
<accession>A0A6G0WPR7</accession>